<keyword evidence="6" id="KW-0406">Ion transport</keyword>
<dbReference type="CDD" id="cd00267">
    <property type="entry name" value="ABC_ATPase"/>
    <property type="match status" value="1"/>
</dbReference>
<dbReference type="OrthoDB" id="9784297at2"/>
<keyword evidence="10" id="KW-1185">Reference proteome</keyword>
<evidence type="ECO:0000256" key="3">
    <source>
        <dbReference type="ARBA" id="ARBA00022475"/>
    </source>
</evidence>
<dbReference type="GO" id="GO:0006826">
    <property type="term" value="P:iron ion transport"/>
    <property type="evidence" value="ECO:0007669"/>
    <property type="project" value="UniProtKB-KW"/>
</dbReference>
<keyword evidence="3" id="KW-1003">Cell membrane</keyword>
<dbReference type="SMART" id="SM00382">
    <property type="entry name" value="AAA"/>
    <property type="match status" value="1"/>
</dbReference>
<dbReference type="InterPro" id="IPR051535">
    <property type="entry name" value="Siderophore_ABC-ATPase"/>
</dbReference>
<evidence type="ECO:0000256" key="2">
    <source>
        <dbReference type="ARBA" id="ARBA00022448"/>
    </source>
</evidence>
<reference evidence="9 10" key="1">
    <citation type="submission" date="2017-02" db="EMBL/GenBank/DDBJ databases">
        <authorList>
            <person name="Peterson S.W."/>
        </authorList>
    </citation>
    <scope>NUCLEOTIDE SEQUENCE [LARGE SCALE GENOMIC DNA]</scope>
    <source>
        <strain evidence="9 10">ATCC BAA-1030</strain>
    </source>
</reference>
<keyword evidence="2" id="KW-0813">Transport</keyword>
<gene>
    <name evidence="9" type="ORF">SAMN02745116_00462</name>
</gene>
<dbReference type="InterPro" id="IPR027417">
    <property type="entry name" value="P-loop_NTPase"/>
</dbReference>
<dbReference type="GO" id="GO:0005886">
    <property type="term" value="C:plasma membrane"/>
    <property type="evidence" value="ECO:0007669"/>
    <property type="project" value="UniProtKB-SubCell"/>
</dbReference>
<dbReference type="Proteomes" id="UP000190328">
    <property type="component" value="Unassembled WGS sequence"/>
</dbReference>
<name>A0A1T4L0E5_9ENTE</name>
<dbReference type="GO" id="GO:0016887">
    <property type="term" value="F:ATP hydrolysis activity"/>
    <property type="evidence" value="ECO:0007669"/>
    <property type="project" value="InterPro"/>
</dbReference>
<dbReference type="AlphaFoldDB" id="A0A1T4L0E5"/>
<dbReference type="Gene3D" id="3.40.50.300">
    <property type="entry name" value="P-loop containing nucleotide triphosphate hydrolases"/>
    <property type="match status" value="2"/>
</dbReference>
<dbReference type="EMBL" id="FUXI01000004">
    <property type="protein sequence ID" value="SJZ48071.1"/>
    <property type="molecule type" value="Genomic_DNA"/>
</dbReference>
<dbReference type="PANTHER" id="PTHR42771:SF2">
    <property type="entry name" value="IRON(3+)-HYDROXAMATE IMPORT ATP-BINDING PROTEIN FHUC"/>
    <property type="match status" value="1"/>
</dbReference>
<dbReference type="Pfam" id="PF13175">
    <property type="entry name" value="AAA_15"/>
    <property type="match status" value="1"/>
</dbReference>
<protein>
    <submittedName>
        <fullName evidence="9">Predicted ATPase</fullName>
    </submittedName>
</protein>
<dbReference type="PANTHER" id="PTHR42771">
    <property type="entry name" value="IRON(3+)-HYDROXAMATE IMPORT ATP-BINDING PROTEIN FHUC"/>
    <property type="match status" value="1"/>
</dbReference>
<dbReference type="SUPFAM" id="SSF52540">
    <property type="entry name" value="P-loop containing nucleoside triphosphate hydrolases"/>
    <property type="match status" value="1"/>
</dbReference>
<feature type="domain" description="AAA+ ATPase" evidence="8">
    <location>
        <begin position="35"/>
        <end position="214"/>
    </location>
</feature>
<evidence type="ECO:0000313" key="9">
    <source>
        <dbReference type="EMBL" id="SJZ48071.1"/>
    </source>
</evidence>
<evidence type="ECO:0000256" key="5">
    <source>
        <dbReference type="ARBA" id="ARBA00023004"/>
    </source>
</evidence>
<dbReference type="InterPro" id="IPR003593">
    <property type="entry name" value="AAA+_ATPase"/>
</dbReference>
<dbReference type="GO" id="GO:0006302">
    <property type="term" value="P:double-strand break repair"/>
    <property type="evidence" value="ECO:0007669"/>
    <property type="project" value="InterPro"/>
</dbReference>
<evidence type="ECO:0000259" key="8">
    <source>
        <dbReference type="SMART" id="SM00382"/>
    </source>
</evidence>
<evidence type="ECO:0000256" key="1">
    <source>
        <dbReference type="ARBA" id="ARBA00004202"/>
    </source>
</evidence>
<dbReference type="Pfam" id="PF13476">
    <property type="entry name" value="AAA_23"/>
    <property type="match status" value="1"/>
</dbReference>
<comment type="subcellular location">
    <subcellularLocation>
        <location evidence="1">Cell membrane</location>
        <topology evidence="1">Peripheral membrane protein</topology>
    </subcellularLocation>
</comment>
<keyword evidence="5" id="KW-0408">Iron</keyword>
<sequence length="241" mass="27381">MYFGHIQKISIDDLPENEYFSSIPALKNLHSLSFDCPITFFMGENGSGKSTLLEAIAVKSGMNAEGGGRNFNFQTRQTHSSLADFLTIQWNFLQPQDTFFLRAESFYNMASYLETIYGGESERYAHQYGGNLHKMSHGESFFSLMNHRFREGGLYLLDEPEAALSPQNQLAMMSEMNRLINTKAQFIIATHSPILASMPNSTIYSFEEENVRAVNLKETSAYQITEMMINRADGVLRNLFE</sequence>
<proteinExistence type="predicted"/>
<dbReference type="STRING" id="263852.SAMN02745116_00462"/>
<evidence type="ECO:0000256" key="6">
    <source>
        <dbReference type="ARBA" id="ARBA00023065"/>
    </source>
</evidence>
<organism evidence="9 10">
    <name type="scientific">Pilibacter termitis</name>
    <dbReference type="NCBI Taxonomy" id="263852"/>
    <lineage>
        <taxon>Bacteria</taxon>
        <taxon>Bacillati</taxon>
        <taxon>Bacillota</taxon>
        <taxon>Bacilli</taxon>
        <taxon>Lactobacillales</taxon>
        <taxon>Enterococcaceae</taxon>
        <taxon>Pilibacter</taxon>
    </lineage>
</organism>
<dbReference type="RefSeq" id="WP_078806427.1">
    <property type="nucleotide sequence ID" value="NZ_FUXI01000004.1"/>
</dbReference>
<evidence type="ECO:0000256" key="4">
    <source>
        <dbReference type="ARBA" id="ARBA00022496"/>
    </source>
</evidence>
<dbReference type="InterPro" id="IPR038729">
    <property type="entry name" value="Rad50/SbcC_AAA"/>
</dbReference>
<dbReference type="InterPro" id="IPR041685">
    <property type="entry name" value="AAA_GajA/Old/RecF-like"/>
</dbReference>
<keyword evidence="7" id="KW-0472">Membrane</keyword>
<keyword evidence="4" id="KW-0410">Iron transport</keyword>
<evidence type="ECO:0000256" key="7">
    <source>
        <dbReference type="ARBA" id="ARBA00023136"/>
    </source>
</evidence>
<accession>A0A1T4L0E5</accession>
<evidence type="ECO:0000313" key="10">
    <source>
        <dbReference type="Proteomes" id="UP000190328"/>
    </source>
</evidence>